<reference evidence="6" key="3">
    <citation type="submission" date="2015-02" db="UniProtKB">
        <authorList>
            <consortium name="EnsemblProtists"/>
        </authorList>
    </citation>
    <scope>IDENTIFICATION</scope>
    <source>
        <strain evidence="6">DAOM BR144</strain>
    </source>
</reference>
<keyword evidence="7" id="KW-1185">Reference proteome</keyword>
<name>K3WP51_GLOUD</name>
<dbReference type="InterPro" id="IPR011990">
    <property type="entry name" value="TPR-like_helical_dom_sf"/>
</dbReference>
<dbReference type="GO" id="GO:0051879">
    <property type="term" value="F:Hsp90 protein binding"/>
    <property type="evidence" value="ECO:0007669"/>
    <property type="project" value="TreeGrafter"/>
</dbReference>
<protein>
    <submittedName>
        <fullName evidence="6">Uncharacterized protein</fullName>
    </submittedName>
</protein>
<dbReference type="PROSITE" id="PS50293">
    <property type="entry name" value="TPR_REGION"/>
    <property type="match status" value="1"/>
</dbReference>
<evidence type="ECO:0000256" key="5">
    <source>
        <dbReference type="SAM" id="Coils"/>
    </source>
</evidence>
<dbReference type="InParanoid" id="K3WP51"/>
<dbReference type="EMBL" id="GL376635">
    <property type="status" value="NOT_ANNOTATED_CDS"/>
    <property type="molecule type" value="Genomic_DNA"/>
</dbReference>
<dbReference type="GO" id="GO:0006457">
    <property type="term" value="P:protein folding"/>
    <property type="evidence" value="ECO:0007669"/>
    <property type="project" value="InterPro"/>
</dbReference>
<dbReference type="SUPFAM" id="SSF46579">
    <property type="entry name" value="Prefoldin"/>
    <property type="match status" value="1"/>
</dbReference>
<feature type="coiled-coil region" evidence="5">
    <location>
        <begin position="215"/>
        <end position="256"/>
    </location>
</feature>
<dbReference type="Gene3D" id="1.25.40.10">
    <property type="entry name" value="Tetratricopeptide repeat domain"/>
    <property type="match status" value="1"/>
</dbReference>
<dbReference type="HOGENOM" id="CLU_070460_0_0_1"/>
<dbReference type="CDD" id="cd23164">
    <property type="entry name" value="Prefoldin_1"/>
    <property type="match status" value="1"/>
</dbReference>
<dbReference type="VEuPathDB" id="FungiDB:PYU1_G006730"/>
<sequence length="260" mass="28639">MSALNEEAEEQKNLGNEEFNVKNFDKAIEYYSEAIRLDPANHVYYSNRSAAYGAVGNWAQAEVDAQECVKRNPSFAKGYHRLANAQKQLGRNADAIATLQAAQANAADAGKNPGIKKLLRDLNQESGAASGAPTVMGPGGRALPPAVAKELQELQPQFMTIQREVDQIDAKLTAFARQKKRVALVEKELVELPEATTTYQSVGKMFLQTTKDENFASMKSEARKVDDQISSLEARKNYLNRQKTSLEENITELLAQVSTS</sequence>
<dbReference type="InterPro" id="IPR019734">
    <property type="entry name" value="TPR_rpt"/>
</dbReference>
<dbReference type="InterPro" id="IPR002777">
    <property type="entry name" value="PFD_beta-like"/>
</dbReference>
<dbReference type="Proteomes" id="UP000019132">
    <property type="component" value="Unassembled WGS sequence"/>
</dbReference>
<comment type="similarity">
    <text evidence="1">Belongs to the prefoldin subunit beta family.</text>
</comment>
<dbReference type="EnsemblProtists" id="PYU1_T006743">
    <property type="protein sequence ID" value="PYU1_T006743"/>
    <property type="gene ID" value="PYU1_G006730"/>
</dbReference>
<dbReference type="PROSITE" id="PS50005">
    <property type="entry name" value="TPR"/>
    <property type="match status" value="1"/>
</dbReference>
<evidence type="ECO:0000256" key="2">
    <source>
        <dbReference type="ARBA" id="ARBA00022737"/>
    </source>
</evidence>
<reference evidence="7" key="1">
    <citation type="journal article" date="2010" name="Genome Biol.">
        <title>Genome sequence of the necrotrophic plant pathogen Pythium ultimum reveals original pathogenicity mechanisms and effector repertoire.</title>
        <authorList>
            <person name="Levesque C.A."/>
            <person name="Brouwer H."/>
            <person name="Cano L."/>
            <person name="Hamilton J.P."/>
            <person name="Holt C."/>
            <person name="Huitema E."/>
            <person name="Raffaele S."/>
            <person name="Robideau G.P."/>
            <person name="Thines M."/>
            <person name="Win J."/>
            <person name="Zerillo M.M."/>
            <person name="Beakes G.W."/>
            <person name="Boore J.L."/>
            <person name="Busam D."/>
            <person name="Dumas B."/>
            <person name="Ferriera S."/>
            <person name="Fuerstenberg S.I."/>
            <person name="Gachon C.M."/>
            <person name="Gaulin E."/>
            <person name="Govers F."/>
            <person name="Grenville-Briggs L."/>
            <person name="Horner N."/>
            <person name="Hostetler J."/>
            <person name="Jiang R.H."/>
            <person name="Johnson J."/>
            <person name="Krajaejun T."/>
            <person name="Lin H."/>
            <person name="Meijer H.J."/>
            <person name="Moore B."/>
            <person name="Morris P."/>
            <person name="Phuntmart V."/>
            <person name="Puiu D."/>
            <person name="Shetty J."/>
            <person name="Stajich J.E."/>
            <person name="Tripathy S."/>
            <person name="Wawra S."/>
            <person name="van West P."/>
            <person name="Whitty B.R."/>
            <person name="Coutinho P.M."/>
            <person name="Henrissat B."/>
            <person name="Martin F."/>
            <person name="Thomas P.D."/>
            <person name="Tyler B.M."/>
            <person name="De Vries R.P."/>
            <person name="Kamoun S."/>
            <person name="Yandell M."/>
            <person name="Tisserat N."/>
            <person name="Buell C.R."/>
        </authorList>
    </citation>
    <scope>NUCLEOTIDE SEQUENCE</scope>
    <source>
        <strain evidence="7">DAOM:BR144</strain>
    </source>
</reference>
<accession>K3WP51</accession>
<keyword evidence="5" id="KW-0175">Coiled coil</keyword>
<reference evidence="7" key="2">
    <citation type="submission" date="2010-04" db="EMBL/GenBank/DDBJ databases">
        <authorList>
            <person name="Buell R."/>
            <person name="Hamilton J."/>
            <person name="Hostetler J."/>
        </authorList>
    </citation>
    <scope>NUCLEOTIDE SEQUENCE [LARGE SCALE GENOMIC DNA]</scope>
    <source>
        <strain evidence="7">DAOM:BR144</strain>
    </source>
</reference>
<organism evidence="6 7">
    <name type="scientific">Globisporangium ultimum (strain ATCC 200006 / CBS 805.95 / DAOM BR144)</name>
    <name type="common">Pythium ultimum</name>
    <dbReference type="NCBI Taxonomy" id="431595"/>
    <lineage>
        <taxon>Eukaryota</taxon>
        <taxon>Sar</taxon>
        <taxon>Stramenopiles</taxon>
        <taxon>Oomycota</taxon>
        <taxon>Peronosporomycetes</taxon>
        <taxon>Pythiales</taxon>
        <taxon>Pythiaceae</taxon>
        <taxon>Globisporangium</taxon>
    </lineage>
</organism>
<proteinExistence type="inferred from homology"/>
<dbReference type="SUPFAM" id="SSF48452">
    <property type="entry name" value="TPR-like"/>
    <property type="match status" value="1"/>
</dbReference>
<keyword evidence="3 4" id="KW-0802">TPR repeat</keyword>
<evidence type="ECO:0000313" key="6">
    <source>
        <dbReference type="EnsemblProtists" id="PYU1_T006743"/>
    </source>
</evidence>
<dbReference type="GO" id="GO:0016272">
    <property type="term" value="C:prefoldin complex"/>
    <property type="evidence" value="ECO:0007669"/>
    <property type="project" value="InterPro"/>
</dbReference>
<dbReference type="PANTHER" id="PTHR22904:SF523">
    <property type="entry name" value="STRESS-INDUCED-PHOSPHOPROTEIN 1"/>
    <property type="match status" value="1"/>
</dbReference>
<evidence type="ECO:0000256" key="4">
    <source>
        <dbReference type="PROSITE-ProRule" id="PRU00339"/>
    </source>
</evidence>
<dbReference type="Pfam" id="PF00515">
    <property type="entry name" value="TPR_1"/>
    <property type="match status" value="1"/>
</dbReference>
<feature type="repeat" description="TPR" evidence="4">
    <location>
        <begin position="8"/>
        <end position="41"/>
    </location>
</feature>
<dbReference type="STRING" id="431595.K3WP51"/>
<dbReference type="Pfam" id="PF01920">
    <property type="entry name" value="Prefoldin_2"/>
    <property type="match status" value="1"/>
</dbReference>
<evidence type="ECO:0000256" key="3">
    <source>
        <dbReference type="ARBA" id="ARBA00022803"/>
    </source>
</evidence>
<dbReference type="AlphaFoldDB" id="K3WP51"/>
<dbReference type="GO" id="GO:0051082">
    <property type="term" value="F:unfolded protein binding"/>
    <property type="evidence" value="ECO:0007669"/>
    <property type="project" value="InterPro"/>
</dbReference>
<dbReference type="OMA" id="PMHIAKE"/>
<evidence type="ECO:0000256" key="1">
    <source>
        <dbReference type="ARBA" id="ARBA00008045"/>
    </source>
</evidence>
<dbReference type="Gene3D" id="1.10.287.370">
    <property type="match status" value="1"/>
</dbReference>
<dbReference type="SMART" id="SM00028">
    <property type="entry name" value="TPR"/>
    <property type="match status" value="3"/>
</dbReference>
<evidence type="ECO:0000313" key="7">
    <source>
        <dbReference type="Proteomes" id="UP000019132"/>
    </source>
</evidence>
<dbReference type="eggNOG" id="KOG0553">
    <property type="taxonomic scope" value="Eukaryota"/>
</dbReference>
<dbReference type="PANTHER" id="PTHR22904">
    <property type="entry name" value="TPR REPEAT CONTAINING PROTEIN"/>
    <property type="match status" value="1"/>
</dbReference>
<dbReference type="Pfam" id="PF13181">
    <property type="entry name" value="TPR_8"/>
    <property type="match status" value="1"/>
</dbReference>
<keyword evidence="2" id="KW-0677">Repeat</keyword>
<dbReference type="InterPro" id="IPR009053">
    <property type="entry name" value="Prefoldin"/>
</dbReference>